<organism evidence="1 2">
    <name type="scientific">candidate division WOR-3 bacterium</name>
    <dbReference type="NCBI Taxonomy" id="2052148"/>
    <lineage>
        <taxon>Bacteria</taxon>
        <taxon>Bacteria division WOR-3</taxon>
    </lineage>
</organism>
<gene>
    <name evidence="1" type="ORF">DRP53_03850</name>
</gene>
<accession>A0A660SKX4</accession>
<name>A0A660SKX4_UNCW3</name>
<dbReference type="EMBL" id="QNBE01000028">
    <property type="protein sequence ID" value="RKX70756.1"/>
    <property type="molecule type" value="Genomic_DNA"/>
</dbReference>
<comment type="caution">
    <text evidence="1">The sequence shown here is derived from an EMBL/GenBank/DDBJ whole genome shotgun (WGS) entry which is preliminary data.</text>
</comment>
<evidence type="ECO:0000313" key="1">
    <source>
        <dbReference type="EMBL" id="RKX70756.1"/>
    </source>
</evidence>
<reference evidence="1 2" key="1">
    <citation type="submission" date="2018-06" db="EMBL/GenBank/DDBJ databases">
        <title>Extensive metabolic versatility and redundancy in microbially diverse, dynamic hydrothermal sediments.</title>
        <authorList>
            <person name="Dombrowski N."/>
            <person name="Teske A."/>
            <person name="Baker B.J."/>
        </authorList>
    </citation>
    <scope>NUCLEOTIDE SEQUENCE [LARGE SCALE GENOMIC DNA]</scope>
    <source>
        <strain evidence="1">B36_G15</strain>
    </source>
</reference>
<sequence>MLLITCGEKKGGNHPPRIDMVRINPEVIHTLDRVILNPVVSDPDGDEVTISYQWRLNGSPILTAKSSTLSVELRKGDRIEVELTPDDGKTKGKIYRVGPLIVKNSPPQIIEYTLSPINLTSDTTLALSVKTEDIDGDRVEVTVDWELNGNIVDDLKNHYQISPPNFRRGDKIVCILTATDGEDFHRVRSTEIEVKNAPPKFVDFNSAYQNGKITVQVTGSDPDGDPIILELVSGPATTKIDRKNLRLTWEVPETLRDAYTDTLLLKLSDPFGGNSEVKLPITISY</sequence>
<dbReference type="AlphaFoldDB" id="A0A660SKX4"/>
<proteinExistence type="predicted"/>
<evidence type="ECO:0000313" key="2">
    <source>
        <dbReference type="Proteomes" id="UP000268469"/>
    </source>
</evidence>
<dbReference type="Proteomes" id="UP000268469">
    <property type="component" value="Unassembled WGS sequence"/>
</dbReference>
<protein>
    <submittedName>
        <fullName evidence="1">Uncharacterized protein</fullName>
    </submittedName>
</protein>